<evidence type="ECO:0000256" key="5">
    <source>
        <dbReference type="ARBA" id="ARBA00022833"/>
    </source>
</evidence>
<dbReference type="PANTHER" id="PTHR12887">
    <property type="entry name" value="NANOS PROTEIN"/>
    <property type="match status" value="1"/>
</dbReference>
<evidence type="ECO:0000256" key="4">
    <source>
        <dbReference type="ARBA" id="ARBA00022771"/>
    </source>
</evidence>
<evidence type="ECO:0000256" key="8">
    <source>
        <dbReference type="PROSITE-ProRule" id="PRU00855"/>
    </source>
</evidence>
<accession>A0A5E4N885</accession>
<keyword evidence="6 8" id="KW-0810">Translation regulation</keyword>
<comment type="similarity">
    <text evidence="8">Belongs to the nanos family.</text>
</comment>
<dbReference type="PROSITE" id="PS51522">
    <property type="entry name" value="ZF_NANOS"/>
    <property type="match status" value="1"/>
</dbReference>
<dbReference type="GO" id="GO:0006417">
    <property type="term" value="P:regulation of translation"/>
    <property type="evidence" value="ECO:0007669"/>
    <property type="project" value="UniProtKB-UniRule"/>
</dbReference>
<feature type="domain" description="Nanos-type" evidence="9">
    <location>
        <begin position="289"/>
        <end position="343"/>
    </location>
</feature>
<evidence type="ECO:0000259" key="9">
    <source>
        <dbReference type="PROSITE" id="PS51522"/>
    </source>
</evidence>
<evidence type="ECO:0000313" key="11">
    <source>
        <dbReference type="Proteomes" id="UP000325440"/>
    </source>
</evidence>
<evidence type="ECO:0000313" key="10">
    <source>
        <dbReference type="EMBL" id="VVC40083.1"/>
    </source>
</evidence>
<comment type="subcellular location">
    <subcellularLocation>
        <location evidence="1">Cytoplasm</location>
    </subcellularLocation>
</comment>
<dbReference type="GO" id="GO:0003723">
    <property type="term" value="F:RNA binding"/>
    <property type="evidence" value="ECO:0007669"/>
    <property type="project" value="UniProtKB-UniRule"/>
</dbReference>
<protein>
    <submittedName>
        <fullName evidence="10">Zinc finger, nanos-type</fullName>
    </submittedName>
</protein>
<gene>
    <name evidence="10" type="ORF">CINCED_3A023495</name>
</gene>
<dbReference type="InterPro" id="IPR024161">
    <property type="entry name" value="Znf_nanos-typ"/>
</dbReference>
<proteinExistence type="inferred from homology"/>
<evidence type="ECO:0000256" key="6">
    <source>
        <dbReference type="ARBA" id="ARBA00022845"/>
    </source>
</evidence>
<dbReference type="InterPro" id="IPR008705">
    <property type="entry name" value="Nanos/Xcar2"/>
</dbReference>
<keyword evidence="3" id="KW-0479">Metal-binding</keyword>
<dbReference type="GO" id="GO:0008270">
    <property type="term" value="F:zinc ion binding"/>
    <property type="evidence" value="ECO:0007669"/>
    <property type="project" value="UniProtKB-KW"/>
</dbReference>
<dbReference type="AlphaFoldDB" id="A0A5E4N885"/>
<keyword evidence="7 8" id="KW-0694">RNA-binding</keyword>
<sequence length="356" mass="41076">MMILRDDIILNDALYPHKNIYDRATVLLQNLPFRLLSKISKENFEPFNSQKMRVHYSKRFPSMCMSSTFYDDIMNIAEMHVHYYQSRWFDFSQKYSESSSSDYPVPWGNCSVYKPIQTTNTFVQNVDYKYNNNQKKNSNSHTVKIQLSKKLVTTPVPTTSPIELCSSSSSPINVKEPETPIKIVSKSNPDFEKSPEVNNNKISNITENEDIKNRSITLDNSKSNDITDEKAVSYAEIMKYSKPKQYLLIKSNIVKESKKGEPNKSNRIPPSKKISIKFPDGPYLPNNQHCAFCKNNGEDENLYRTHFVKDELGNVKCPLLSRYTCPHCKATGPKAHTISRCPLSNKNRINRFNKQQ</sequence>
<reference evidence="10 11" key="1">
    <citation type="submission" date="2019-08" db="EMBL/GenBank/DDBJ databases">
        <authorList>
            <person name="Alioto T."/>
            <person name="Alioto T."/>
            <person name="Gomez Garrido J."/>
        </authorList>
    </citation>
    <scope>NUCLEOTIDE SEQUENCE [LARGE SCALE GENOMIC DNA]</scope>
</reference>
<dbReference type="OrthoDB" id="10010129at2759"/>
<dbReference type="EMBL" id="CABPRJ010001900">
    <property type="protein sequence ID" value="VVC40083.1"/>
    <property type="molecule type" value="Genomic_DNA"/>
</dbReference>
<evidence type="ECO:0000256" key="7">
    <source>
        <dbReference type="ARBA" id="ARBA00022884"/>
    </source>
</evidence>
<evidence type="ECO:0000256" key="1">
    <source>
        <dbReference type="ARBA" id="ARBA00004496"/>
    </source>
</evidence>
<dbReference type="InterPro" id="IPR038129">
    <property type="entry name" value="Nanos_sf"/>
</dbReference>
<evidence type="ECO:0000256" key="2">
    <source>
        <dbReference type="ARBA" id="ARBA00022490"/>
    </source>
</evidence>
<dbReference type="Pfam" id="PF05741">
    <property type="entry name" value="zf-nanos"/>
    <property type="match status" value="1"/>
</dbReference>
<organism evidence="10 11">
    <name type="scientific">Cinara cedri</name>
    <dbReference type="NCBI Taxonomy" id="506608"/>
    <lineage>
        <taxon>Eukaryota</taxon>
        <taxon>Metazoa</taxon>
        <taxon>Ecdysozoa</taxon>
        <taxon>Arthropoda</taxon>
        <taxon>Hexapoda</taxon>
        <taxon>Insecta</taxon>
        <taxon>Pterygota</taxon>
        <taxon>Neoptera</taxon>
        <taxon>Paraneoptera</taxon>
        <taxon>Hemiptera</taxon>
        <taxon>Sternorrhyncha</taxon>
        <taxon>Aphidomorpha</taxon>
        <taxon>Aphidoidea</taxon>
        <taxon>Aphididae</taxon>
        <taxon>Lachninae</taxon>
        <taxon>Cinara</taxon>
    </lineage>
</organism>
<dbReference type="Proteomes" id="UP000325440">
    <property type="component" value="Unassembled WGS sequence"/>
</dbReference>
<keyword evidence="5" id="KW-0862">Zinc</keyword>
<keyword evidence="4 8" id="KW-0863">Zinc-finger</keyword>
<keyword evidence="11" id="KW-1185">Reference proteome</keyword>
<evidence type="ECO:0000256" key="3">
    <source>
        <dbReference type="ARBA" id="ARBA00022723"/>
    </source>
</evidence>
<dbReference type="GO" id="GO:0005737">
    <property type="term" value="C:cytoplasm"/>
    <property type="evidence" value="ECO:0007669"/>
    <property type="project" value="UniProtKB-SubCell"/>
</dbReference>
<name>A0A5E4N885_9HEMI</name>
<dbReference type="Gene3D" id="4.10.60.30">
    <property type="entry name" value="Nanos, RNA-binding domain"/>
    <property type="match status" value="1"/>
</dbReference>
<keyword evidence="2" id="KW-0963">Cytoplasm</keyword>